<dbReference type="Gene3D" id="3.40.50.12580">
    <property type="match status" value="1"/>
</dbReference>
<dbReference type="GO" id="GO:0016020">
    <property type="term" value="C:membrane"/>
    <property type="evidence" value="ECO:0007669"/>
    <property type="project" value="InterPro"/>
</dbReference>
<dbReference type="PANTHER" id="PTHR37316:SF3">
    <property type="entry name" value="TEICHOIC ACID GLYCEROL-PHOSPHATE TRANSFERASE"/>
    <property type="match status" value="1"/>
</dbReference>
<dbReference type="InterPro" id="IPR007554">
    <property type="entry name" value="Glycerophosphate_synth"/>
</dbReference>
<accession>A0A078M1J1</accession>
<dbReference type="GO" id="GO:0047355">
    <property type="term" value="F:CDP-glycerol glycerophosphotransferase activity"/>
    <property type="evidence" value="ECO:0007669"/>
    <property type="project" value="InterPro"/>
</dbReference>
<dbReference type="EMBL" id="CCSE01000001">
    <property type="protein sequence ID" value="CDZ99247.1"/>
    <property type="molecule type" value="Genomic_DNA"/>
</dbReference>
<sequence length="885" mass="103134">MNSIINTLKTVIPRSMRERLIRKVTLQDISLHENYAEINLSLKNFYNFNLTDKMIITLSNGEYIETLGFTVDKNMLSIQLTDSVLKNTTGNSSIKISVDGKNMIIDSDAGIESQTSFFKEGKYYNILVNGTLVLEHLLAEYTFNPSHIQAESMRVAYENLTVVFPENQNMEHCSLALLYPNKIVELPNEDKGTAVTADDFSNVTMGRATLYIVRGYEMTPVKLDIHEADLTTQNHKLQFMNEDDELVVFIENHEMEILTADAAVSEEEGSIRITMSYDAPLKIKYLVVSDTVSGEEEEYPVKYVVQGEFTADILVSTLVNNFTRKKFKLITLSDEPITLQPNVNYPETLGFGERRVITHCNQNIKLWFYKRRDKALGFKVTRPRMKRQVIWIESFNFEGFIEGQENFTDCDTYMIFEDRYSKESIFLPIEQEFNIDLTELDLKSIKSKDKTILDVFVAMIRSDGEVVRKEKIKYKFSDYKKDNYYGRHSEYDDEGNAHYHLITTTPFDNLKIETFAIPEEVVIPEETKDKDFNTWLVGERYDTAQDNGYAFYKYLRENTDVNAYYAIEGSAPDYEKIKSDPHVLEFGSKEHFEISFKAGVLLGTHDLENLLPYKPARGFFNYEDTVKVFLQHGVLGRKRVEYHKKYYDLPFDLFIVSSEPEKYNVVMKKLGYEEENVAITGLARFDSLPRGNKTKDILLMPTWRDWINTDEAFMTSKYFHNYNGLIHNERLIKILEDNDVQLNFYPHYRAQSYFNDEILNPSSNINFIQLGTKTVQELLIDHSLLITDYSSVSFDFTLMNKPVIYYHFDVRKFFRQGKLRPLFQTFIGEIARTEDDLIDLIEQQIKLNFQSEQPDISGIFKYQDHHNSKRIYDSVIDKISHSEEE</sequence>
<reference evidence="1 2" key="1">
    <citation type="submission" date="2014-07" db="EMBL/GenBank/DDBJ databases">
        <authorList>
            <person name="Urmite Genomes Urmite Genomes"/>
        </authorList>
    </citation>
    <scope>NUCLEOTIDE SEQUENCE [LARGE SCALE GENOMIC DNA]</scope>
    <source>
        <strain evidence="1 2">13MG44_air</strain>
    </source>
</reference>
<dbReference type="HOGENOM" id="CLU_332297_0_0_9"/>
<dbReference type="STRING" id="1461582.BN1048_00368"/>
<dbReference type="OrthoDB" id="396512at2"/>
<dbReference type="eggNOG" id="COG1887">
    <property type="taxonomic scope" value="Bacteria"/>
</dbReference>
<name>A0A078M1J1_9STAP</name>
<evidence type="ECO:0000313" key="2">
    <source>
        <dbReference type="Proteomes" id="UP000044136"/>
    </source>
</evidence>
<dbReference type="PANTHER" id="PTHR37316">
    <property type="entry name" value="TEICHOIC ACID GLYCEROL-PHOSPHATE PRIMASE"/>
    <property type="match status" value="1"/>
</dbReference>
<dbReference type="InterPro" id="IPR051612">
    <property type="entry name" value="Teichoic_Acid_Biosynth"/>
</dbReference>
<dbReference type="SUPFAM" id="SSF53756">
    <property type="entry name" value="UDP-Glycosyltransferase/glycogen phosphorylase"/>
    <property type="match status" value="1"/>
</dbReference>
<dbReference type="RefSeq" id="WP_035807821.1">
    <property type="nucleotide sequence ID" value="NZ_CCSE01000001.1"/>
</dbReference>
<proteinExistence type="predicted"/>
<protein>
    <submittedName>
        <fullName evidence="1">CDP-Glycerol:Poly(Glycerophosphate) glycerophosphotransferase</fullName>
    </submittedName>
</protein>
<gene>
    <name evidence="1" type="ORF">BN1048_00368</name>
</gene>
<evidence type="ECO:0000313" key="1">
    <source>
        <dbReference type="EMBL" id="CDZ99247.1"/>
    </source>
</evidence>
<dbReference type="AlphaFoldDB" id="A0A078M1J1"/>
<dbReference type="Pfam" id="PF04464">
    <property type="entry name" value="Glyphos_transf"/>
    <property type="match status" value="1"/>
</dbReference>
<organism evidence="1 2">
    <name type="scientific">Jeotgalicoccus saudimassiliensis</name>
    <dbReference type="NCBI Taxonomy" id="1461582"/>
    <lineage>
        <taxon>Bacteria</taxon>
        <taxon>Bacillati</taxon>
        <taxon>Bacillota</taxon>
        <taxon>Bacilli</taxon>
        <taxon>Bacillales</taxon>
        <taxon>Staphylococcaceae</taxon>
        <taxon>Jeotgalicoccus</taxon>
    </lineage>
</organism>
<keyword evidence="1" id="KW-0808">Transferase</keyword>
<dbReference type="Proteomes" id="UP000044136">
    <property type="component" value="Unassembled WGS sequence"/>
</dbReference>
<keyword evidence="2" id="KW-1185">Reference proteome</keyword>
<dbReference type="InterPro" id="IPR043148">
    <property type="entry name" value="TagF_C"/>
</dbReference>